<dbReference type="EMBL" id="PP511440">
    <property type="protein sequence ID" value="XCD04218.1"/>
    <property type="molecule type" value="Genomic_DNA"/>
</dbReference>
<evidence type="ECO:0000256" key="5">
    <source>
        <dbReference type="ARBA" id="ARBA00022844"/>
    </source>
</evidence>
<keyword evidence="5" id="KW-0946">Virion</keyword>
<proteinExistence type="inferred from homology"/>
<evidence type="ECO:0000256" key="3">
    <source>
        <dbReference type="ARBA" id="ARBA00022431"/>
    </source>
</evidence>
<dbReference type="SUPFAM" id="SSF88645">
    <property type="entry name" value="ssDNA viruses"/>
    <property type="match status" value="1"/>
</dbReference>
<evidence type="ECO:0000256" key="4">
    <source>
        <dbReference type="ARBA" id="ARBA00022561"/>
    </source>
</evidence>
<dbReference type="GO" id="GO:0039615">
    <property type="term" value="C:T=1 icosahedral viral capsid"/>
    <property type="evidence" value="ECO:0007669"/>
    <property type="project" value="UniProtKB-KW"/>
</dbReference>
<protein>
    <submittedName>
        <fullName evidence="8">Major capsid protein</fullName>
    </submittedName>
</protein>
<name>A0AAU8B7J6_9VIRU</name>
<evidence type="ECO:0000256" key="1">
    <source>
        <dbReference type="ARBA" id="ARBA00004328"/>
    </source>
</evidence>
<dbReference type="InterPro" id="IPR016184">
    <property type="entry name" value="Capsid/spike_ssDNA_virus"/>
</dbReference>
<dbReference type="EMBL" id="PP511845">
    <property type="protein sequence ID" value="XCD08026.1"/>
    <property type="molecule type" value="Genomic_DNA"/>
</dbReference>
<accession>A0AAU8B7J6</accession>
<comment type="subcellular location">
    <subcellularLocation>
        <location evidence="1">Virion</location>
    </subcellularLocation>
</comment>
<keyword evidence="4" id="KW-0167">Capsid protein</keyword>
<evidence type="ECO:0000313" key="6">
    <source>
        <dbReference type="EMBL" id="XCD04218.1"/>
    </source>
</evidence>
<reference evidence="8" key="1">
    <citation type="submission" date="2024-03" db="EMBL/GenBank/DDBJ databases">
        <title>Diverse circular DNA viruses in blood, oral, and fecal samples of captive lemurs.</title>
        <authorList>
            <person name="Paietta E.N."/>
            <person name="Kraberger S."/>
            <person name="Lund M.C."/>
            <person name="Custer J.M."/>
            <person name="Vargas K.M."/>
            <person name="Ehmke E.E."/>
            <person name="Yoder A.D."/>
            <person name="Varsani A."/>
        </authorList>
    </citation>
    <scope>NUCLEOTIDE SEQUENCE</scope>
    <source>
        <strain evidence="6">Duke_21_109</strain>
        <strain evidence="7">Duke_24FF_1323</strain>
        <strain evidence="8">Duke_28FS_117</strain>
    </source>
</reference>
<dbReference type="InterPro" id="IPR037002">
    <property type="entry name" value="Microviridae_protein_F_sf"/>
</dbReference>
<organism evidence="8">
    <name type="scientific">Dulem virus 92</name>
    <dbReference type="NCBI Taxonomy" id="3145803"/>
    <lineage>
        <taxon>Viruses</taxon>
        <taxon>Monodnaviria</taxon>
        <taxon>Sangervirae</taxon>
        <taxon>Phixviricota</taxon>
        <taxon>Malgrandaviricetes</taxon>
        <taxon>Petitvirales</taxon>
        <taxon>Microviridae</taxon>
        <taxon>Microvirus</taxon>
    </lineage>
</organism>
<dbReference type="Gene3D" id="2.60.169.10">
    <property type="entry name" value="Microviridae F protein"/>
    <property type="match status" value="2"/>
</dbReference>
<evidence type="ECO:0000313" key="7">
    <source>
        <dbReference type="EMBL" id="XCD04864.1"/>
    </source>
</evidence>
<sequence length="520" mass="58213">MKKRSKFSLSCYKILSMKMGFVVPVNLTEVLPGDTVQLSTGIFMRLAPMIAPVMHPVHMTVQHFYIPTRIIWDDFEDFITGGQDGMNASIPPTVTITPEQSSLADYLGLPLGKSLKVSALPFRAYASIWNEYFRDQDLQTELPISYESGPDSTTSTLLQRAAWQKDYFTTARPWPQKGPAVTIPVDMGSAGMPTLTFSGNLVDPAVRADQLSFTLGPQESGPTGTGIVAGTVYVDGQNRLMRNEGFVDGGNKANWIKTLSNAFVSNPAVTGTIDYKPGQAGIGSIDVSALREALSYQRFEERRALFGSRYEDYLRALGVRPQDARLQMPEYLGGTSQTIQFSEVLQTGGDQVGQLYGHGISAMRSRRVRRFIPEHGYLMSFLYVRPIPVYAQGVSRLWTRETKLDYWQKEMEHIGQQEVYNREIYADGTEADGGVFGFQNRYDEYRGGVNTIAGEFRTNQDYWHMARIMANRPVLNGDFVSANPTDRIFQLNEQTSDQLYVMAQNNIVARRLVSRNGNPI</sequence>
<dbReference type="Pfam" id="PF02305">
    <property type="entry name" value="Phage_F"/>
    <property type="match status" value="1"/>
</dbReference>
<evidence type="ECO:0000313" key="8">
    <source>
        <dbReference type="EMBL" id="XCD08026.1"/>
    </source>
</evidence>
<keyword evidence="3" id="KW-1140">T=1 icosahedral capsid protein</keyword>
<dbReference type="EMBL" id="PP511517">
    <property type="protein sequence ID" value="XCD04864.1"/>
    <property type="molecule type" value="Genomic_DNA"/>
</dbReference>
<dbReference type="InterPro" id="IPR003514">
    <property type="entry name" value="Microviridae_protein_F"/>
</dbReference>
<evidence type="ECO:0000256" key="2">
    <source>
        <dbReference type="ARBA" id="ARBA00009963"/>
    </source>
</evidence>
<dbReference type="GO" id="GO:0005198">
    <property type="term" value="F:structural molecule activity"/>
    <property type="evidence" value="ECO:0007669"/>
    <property type="project" value="InterPro"/>
</dbReference>
<comment type="similarity">
    <text evidence="2">Belongs to the microviridae F protein family.</text>
</comment>